<evidence type="ECO:0000313" key="2">
    <source>
        <dbReference type="EMBL" id="KAG0309819.1"/>
    </source>
</evidence>
<evidence type="ECO:0000313" key="3">
    <source>
        <dbReference type="Proteomes" id="UP000738325"/>
    </source>
</evidence>
<accession>A0A9P6UL62</accession>
<evidence type="ECO:0000256" key="1">
    <source>
        <dbReference type="SAM" id="Coils"/>
    </source>
</evidence>
<proteinExistence type="predicted"/>
<dbReference type="AlphaFoldDB" id="A0A9P6UL62"/>
<feature type="non-terminal residue" evidence="2">
    <location>
        <position position="1"/>
    </location>
</feature>
<reference evidence="2" key="1">
    <citation type="journal article" date="2020" name="Fungal Divers.">
        <title>Resolving the Mortierellaceae phylogeny through synthesis of multi-gene phylogenetics and phylogenomics.</title>
        <authorList>
            <person name="Vandepol N."/>
            <person name="Liber J."/>
            <person name="Desiro A."/>
            <person name="Na H."/>
            <person name="Kennedy M."/>
            <person name="Barry K."/>
            <person name="Grigoriev I.V."/>
            <person name="Miller A.N."/>
            <person name="O'Donnell K."/>
            <person name="Stajich J.E."/>
            <person name="Bonito G."/>
        </authorList>
    </citation>
    <scope>NUCLEOTIDE SEQUENCE</scope>
    <source>
        <strain evidence="2">REB-010B</strain>
    </source>
</reference>
<name>A0A9P6UL62_9FUNG</name>
<protein>
    <submittedName>
        <fullName evidence="2">Uncharacterized protein</fullName>
    </submittedName>
</protein>
<comment type="caution">
    <text evidence="2">The sequence shown here is derived from an EMBL/GenBank/DDBJ whole genome shotgun (WGS) entry which is preliminary data.</text>
</comment>
<sequence>MENTQSFRLAGTTEIQNIPIQYVDGQSVVYWDSIEQAFPGARQVKNGNLAIPRCIKSFPGVVLDVVLSSAIAHIDVDSSAETPSVIPTVTLAPALTVGLTDTPTNLPTDLPSESEDKFIRALRVTPALAETPINDDRANTLSAGTHLALEKANESDSQVQLQEISANMTQMIKLQNASDAKQEEIKQLQNQALEQQEEMMRLQNQALEHQEEMKRLQKQALEGQENMDVLQNEMKQLQIQNQEEIRHMHIEAMGQLAVLQSRVQAVLTQTFELHEYPIPRLFIVLPQDPSRWDAVNPFSNKLRLYFLCECGERTKSAHSKTKTPHYIHLAKHEGYEIARPFEFFRQYGPIVLTLLKMFKFGIPVAGVVIPKLSQLITPEVIGQSIKGLKYLKDNIIPAVDQIIEWMDKAAVDKGKSTEYVSVSERKTAEGAAEEMETKEAIEGADLRNLNSFLQ</sequence>
<gene>
    <name evidence="2" type="ORF">BGZ99_000769</name>
</gene>
<dbReference type="Proteomes" id="UP000738325">
    <property type="component" value="Unassembled WGS sequence"/>
</dbReference>
<organism evidence="2 3">
    <name type="scientific">Dissophora globulifera</name>
    <dbReference type="NCBI Taxonomy" id="979702"/>
    <lineage>
        <taxon>Eukaryota</taxon>
        <taxon>Fungi</taxon>
        <taxon>Fungi incertae sedis</taxon>
        <taxon>Mucoromycota</taxon>
        <taxon>Mortierellomycotina</taxon>
        <taxon>Mortierellomycetes</taxon>
        <taxon>Mortierellales</taxon>
        <taxon>Mortierellaceae</taxon>
        <taxon>Dissophora</taxon>
    </lineage>
</organism>
<dbReference type="OrthoDB" id="2395959at2759"/>
<keyword evidence="3" id="KW-1185">Reference proteome</keyword>
<dbReference type="EMBL" id="JAAAIP010001166">
    <property type="protein sequence ID" value="KAG0309819.1"/>
    <property type="molecule type" value="Genomic_DNA"/>
</dbReference>
<feature type="coiled-coil region" evidence="1">
    <location>
        <begin position="171"/>
        <end position="247"/>
    </location>
</feature>
<keyword evidence="1" id="KW-0175">Coiled coil</keyword>